<name>A0AAE4Z7T5_9BACT</name>
<dbReference type="SUPFAM" id="SSF52540">
    <property type="entry name" value="P-loop containing nucleoside triphosphate hydrolases"/>
    <property type="match status" value="1"/>
</dbReference>
<keyword evidence="7" id="KW-0175">Coiled coil</keyword>
<dbReference type="InterPro" id="IPR009057">
    <property type="entry name" value="Homeodomain-like_sf"/>
</dbReference>
<evidence type="ECO:0000256" key="6">
    <source>
        <dbReference type="ARBA" id="ARBA00023163"/>
    </source>
</evidence>
<dbReference type="InterPro" id="IPR025662">
    <property type="entry name" value="Sigma_54_int_dom_ATP-bd_1"/>
</dbReference>
<dbReference type="InterPro" id="IPR002078">
    <property type="entry name" value="Sigma_54_int"/>
</dbReference>
<dbReference type="FunFam" id="1.10.8.60:FF:000014">
    <property type="entry name" value="DNA-binding transcriptional regulator NtrC"/>
    <property type="match status" value="1"/>
</dbReference>
<dbReference type="Pfam" id="PF25601">
    <property type="entry name" value="AAA_lid_14"/>
    <property type="match status" value="1"/>
</dbReference>
<accession>A0AAE4Z7T5</accession>
<evidence type="ECO:0000256" key="8">
    <source>
        <dbReference type="SAM" id="MobiDB-lite"/>
    </source>
</evidence>
<dbReference type="FunFam" id="3.40.50.300:FF:000006">
    <property type="entry name" value="DNA-binding transcriptional regulator NtrC"/>
    <property type="match status" value="1"/>
</dbReference>
<gene>
    <name evidence="10" type="ORF">GWO12_01325</name>
</gene>
<keyword evidence="5" id="KW-0010">Activator</keyword>
<evidence type="ECO:0000256" key="5">
    <source>
        <dbReference type="ARBA" id="ARBA00023159"/>
    </source>
</evidence>
<dbReference type="PROSITE" id="PS00675">
    <property type="entry name" value="SIGMA54_INTERACT_1"/>
    <property type="match status" value="1"/>
</dbReference>
<dbReference type="InterPro" id="IPR025943">
    <property type="entry name" value="Sigma_54_int_dom_ATP-bd_2"/>
</dbReference>
<evidence type="ECO:0000256" key="4">
    <source>
        <dbReference type="ARBA" id="ARBA00023125"/>
    </source>
</evidence>
<dbReference type="PROSITE" id="PS00688">
    <property type="entry name" value="SIGMA54_INTERACT_3"/>
    <property type="match status" value="1"/>
</dbReference>
<dbReference type="Gene3D" id="1.10.10.60">
    <property type="entry name" value="Homeodomain-like"/>
    <property type="match status" value="1"/>
</dbReference>
<dbReference type="Pfam" id="PF02954">
    <property type="entry name" value="HTH_8"/>
    <property type="match status" value="1"/>
</dbReference>
<reference evidence="10 11" key="1">
    <citation type="submission" date="2020-01" db="EMBL/GenBank/DDBJ databases">
        <title>Genomes assembled from Gulf of Kutch pelagic sediment metagenomes.</title>
        <authorList>
            <person name="Chandrashekar M."/>
            <person name="Mahajan M.S."/>
            <person name="Dave K.J."/>
            <person name="Vatsa P."/>
            <person name="Nathani N.M."/>
        </authorList>
    </citation>
    <scope>NUCLEOTIDE SEQUENCE [LARGE SCALE GENOMIC DNA]</scope>
    <source>
        <strain evidence="10">KS3-K002</strain>
    </source>
</reference>
<keyword evidence="4" id="KW-0238">DNA-binding</keyword>
<dbReference type="Proteomes" id="UP000702544">
    <property type="component" value="Unassembled WGS sequence"/>
</dbReference>
<dbReference type="GO" id="GO:0006355">
    <property type="term" value="P:regulation of DNA-templated transcription"/>
    <property type="evidence" value="ECO:0007669"/>
    <property type="project" value="InterPro"/>
</dbReference>
<sequence>MAIILITRSDLESAGRLQSAFEPDDEVRFVTAQYDLEEVLRGDAEELALIVTGAVREPPALSLIGDAREAGSHIPIVALLDPDETVPDDWGAEVGVDELFTKPVDLEEVMLVVRSLIRRKRLQAEIGIVGNSDSIREVVERVAQIAPVGSTVLITGESGTGKELVARGLHKLSPRRGKNFIAVNIAALPETLLESELFGHEKGAFTGASSLRKGMFELANGGTIFLDEIAEMPATAQTRLLRVLEQREFMRVGGHDYIKVDVRVIAATNRDLRHSVQTGDFRRDLYYRLNVLHIDMPPLRDRGSDIPLLVHEFIREFSREHQREFRGIAPEAMDILMRYDWPGNVRELRNLVESMVVLAPGSVIRPADIPPEVRRGASRSLPTPVSLQPLVQQPDRDGESKPLPRPEMEMFFRTLVELKFDVEDLRREFEAYKRRHPELTGDREGEPIEVGRYEAESREEEPVGVGAEEGKRPLEDRNVIVFRPGMSMQELEKAAIRATLESVGGNRRLASEQLGIGERTLYRKLKEYDIEA</sequence>
<keyword evidence="3" id="KW-0805">Transcription regulation</keyword>
<evidence type="ECO:0000313" key="10">
    <source>
        <dbReference type="EMBL" id="NIR73746.1"/>
    </source>
</evidence>
<proteinExistence type="predicted"/>
<evidence type="ECO:0000313" key="11">
    <source>
        <dbReference type="Proteomes" id="UP000702544"/>
    </source>
</evidence>
<dbReference type="InterPro" id="IPR058031">
    <property type="entry name" value="AAA_lid_NorR"/>
</dbReference>
<dbReference type="CDD" id="cd00009">
    <property type="entry name" value="AAA"/>
    <property type="match status" value="1"/>
</dbReference>
<dbReference type="SMART" id="SM00382">
    <property type="entry name" value="AAA"/>
    <property type="match status" value="1"/>
</dbReference>
<organism evidence="10 11">
    <name type="scientific">Candidatus Kutchimonas denitrificans</name>
    <dbReference type="NCBI Taxonomy" id="3056748"/>
    <lineage>
        <taxon>Bacteria</taxon>
        <taxon>Pseudomonadati</taxon>
        <taxon>Gemmatimonadota</taxon>
        <taxon>Gemmatimonadia</taxon>
        <taxon>Candidatus Palauibacterales</taxon>
        <taxon>Candidatus Palauibacteraceae</taxon>
        <taxon>Candidatus Kutchimonas</taxon>
    </lineage>
</organism>
<dbReference type="SUPFAM" id="SSF46689">
    <property type="entry name" value="Homeodomain-like"/>
    <property type="match status" value="1"/>
</dbReference>
<evidence type="ECO:0000256" key="3">
    <source>
        <dbReference type="ARBA" id="ARBA00023015"/>
    </source>
</evidence>
<keyword evidence="2" id="KW-0067">ATP-binding</keyword>
<feature type="coiled-coil region" evidence="7">
    <location>
        <begin position="415"/>
        <end position="442"/>
    </location>
</feature>
<dbReference type="PANTHER" id="PTHR32071">
    <property type="entry name" value="TRANSCRIPTIONAL REGULATORY PROTEIN"/>
    <property type="match status" value="1"/>
</dbReference>
<protein>
    <submittedName>
        <fullName evidence="10">Sigma-54-dependent Fis family transcriptional regulator</fullName>
    </submittedName>
</protein>
<dbReference type="PROSITE" id="PS00676">
    <property type="entry name" value="SIGMA54_INTERACT_2"/>
    <property type="match status" value="1"/>
</dbReference>
<feature type="region of interest" description="Disordered" evidence="8">
    <location>
        <begin position="368"/>
        <end position="406"/>
    </location>
</feature>
<keyword evidence="6" id="KW-0804">Transcription</keyword>
<dbReference type="InterPro" id="IPR011006">
    <property type="entry name" value="CheY-like_superfamily"/>
</dbReference>
<dbReference type="EMBL" id="JAACAK010000012">
    <property type="protein sequence ID" value="NIR73746.1"/>
    <property type="molecule type" value="Genomic_DNA"/>
</dbReference>
<evidence type="ECO:0000256" key="1">
    <source>
        <dbReference type="ARBA" id="ARBA00022741"/>
    </source>
</evidence>
<evidence type="ECO:0000256" key="7">
    <source>
        <dbReference type="SAM" id="Coils"/>
    </source>
</evidence>
<dbReference type="Pfam" id="PF00158">
    <property type="entry name" value="Sigma54_activat"/>
    <property type="match status" value="1"/>
</dbReference>
<dbReference type="Gene3D" id="1.10.8.60">
    <property type="match status" value="1"/>
</dbReference>
<keyword evidence="1" id="KW-0547">Nucleotide-binding</keyword>
<dbReference type="AlphaFoldDB" id="A0AAE4Z7T5"/>
<feature type="domain" description="Sigma-54 factor interaction" evidence="9">
    <location>
        <begin position="128"/>
        <end position="357"/>
    </location>
</feature>
<dbReference type="GO" id="GO:0005524">
    <property type="term" value="F:ATP binding"/>
    <property type="evidence" value="ECO:0007669"/>
    <property type="project" value="UniProtKB-KW"/>
</dbReference>
<comment type="caution">
    <text evidence="10">The sequence shown here is derived from an EMBL/GenBank/DDBJ whole genome shotgun (WGS) entry which is preliminary data.</text>
</comment>
<dbReference type="InterPro" id="IPR003593">
    <property type="entry name" value="AAA+_ATPase"/>
</dbReference>
<dbReference type="Gene3D" id="3.40.50.300">
    <property type="entry name" value="P-loop containing nucleotide triphosphate hydrolases"/>
    <property type="match status" value="1"/>
</dbReference>
<dbReference type="SUPFAM" id="SSF52172">
    <property type="entry name" value="CheY-like"/>
    <property type="match status" value="1"/>
</dbReference>
<dbReference type="PRINTS" id="PR01590">
    <property type="entry name" value="HTHFIS"/>
</dbReference>
<dbReference type="InterPro" id="IPR025944">
    <property type="entry name" value="Sigma_54_int_dom_CS"/>
</dbReference>
<dbReference type="InterPro" id="IPR002197">
    <property type="entry name" value="HTH_Fis"/>
</dbReference>
<dbReference type="GO" id="GO:0043565">
    <property type="term" value="F:sequence-specific DNA binding"/>
    <property type="evidence" value="ECO:0007669"/>
    <property type="project" value="InterPro"/>
</dbReference>
<evidence type="ECO:0000259" key="9">
    <source>
        <dbReference type="PROSITE" id="PS50045"/>
    </source>
</evidence>
<dbReference type="PROSITE" id="PS50045">
    <property type="entry name" value="SIGMA54_INTERACT_4"/>
    <property type="match status" value="1"/>
</dbReference>
<feature type="compositionally biased region" description="Polar residues" evidence="8">
    <location>
        <begin position="380"/>
        <end position="391"/>
    </location>
</feature>
<evidence type="ECO:0000256" key="2">
    <source>
        <dbReference type="ARBA" id="ARBA00022840"/>
    </source>
</evidence>
<feature type="compositionally biased region" description="Basic and acidic residues" evidence="8">
    <location>
        <begin position="394"/>
        <end position="406"/>
    </location>
</feature>
<dbReference type="InterPro" id="IPR027417">
    <property type="entry name" value="P-loop_NTPase"/>
</dbReference>